<dbReference type="Pfam" id="PF08534">
    <property type="entry name" value="Redoxin"/>
    <property type="match status" value="1"/>
</dbReference>
<dbReference type="CDD" id="cd02966">
    <property type="entry name" value="TlpA_like_family"/>
    <property type="match status" value="1"/>
</dbReference>
<dbReference type="InterPro" id="IPR013740">
    <property type="entry name" value="Redoxin"/>
</dbReference>
<evidence type="ECO:0000313" key="7">
    <source>
        <dbReference type="Proteomes" id="UP000033035"/>
    </source>
</evidence>
<dbReference type="PROSITE" id="PS51352">
    <property type="entry name" value="THIOREDOXIN_2"/>
    <property type="match status" value="1"/>
</dbReference>
<dbReference type="InterPro" id="IPR050553">
    <property type="entry name" value="Thioredoxin_ResA/DsbE_sf"/>
</dbReference>
<dbReference type="PANTHER" id="PTHR42852:SF6">
    <property type="entry name" value="THIOL:DISULFIDE INTERCHANGE PROTEIN DSBE"/>
    <property type="match status" value="1"/>
</dbReference>
<comment type="subcellular location">
    <subcellularLocation>
        <location evidence="1">Cell envelope</location>
    </subcellularLocation>
</comment>
<accession>A0A0F5JAZ9</accession>
<keyword evidence="3" id="KW-1015">Disulfide bond</keyword>
<dbReference type="GO" id="GO:0016491">
    <property type="term" value="F:oxidoreductase activity"/>
    <property type="evidence" value="ECO:0007669"/>
    <property type="project" value="InterPro"/>
</dbReference>
<name>A0A0F5JAZ9_9BACT</name>
<dbReference type="SUPFAM" id="SSF52833">
    <property type="entry name" value="Thioredoxin-like"/>
    <property type="match status" value="1"/>
</dbReference>
<dbReference type="EMBL" id="AQHW01000015">
    <property type="protein sequence ID" value="KKB55036.1"/>
    <property type="molecule type" value="Genomic_DNA"/>
</dbReference>
<comment type="caution">
    <text evidence="6">The sequence shown here is derived from an EMBL/GenBank/DDBJ whole genome shotgun (WGS) entry which is preliminary data.</text>
</comment>
<dbReference type="InterPro" id="IPR013766">
    <property type="entry name" value="Thioredoxin_domain"/>
</dbReference>
<dbReference type="PANTHER" id="PTHR42852">
    <property type="entry name" value="THIOL:DISULFIDE INTERCHANGE PROTEIN DSBE"/>
    <property type="match status" value="1"/>
</dbReference>
<evidence type="ECO:0000313" key="6">
    <source>
        <dbReference type="EMBL" id="KKB55036.1"/>
    </source>
</evidence>
<proteinExistence type="predicted"/>
<dbReference type="GO" id="GO:0030313">
    <property type="term" value="C:cell envelope"/>
    <property type="evidence" value="ECO:0007669"/>
    <property type="project" value="UniProtKB-SubCell"/>
</dbReference>
<feature type="domain" description="Thioredoxin" evidence="5">
    <location>
        <begin position="473"/>
        <end position="645"/>
    </location>
</feature>
<keyword evidence="7" id="KW-1185">Reference proteome</keyword>
<reference evidence="6 7" key="1">
    <citation type="submission" date="2013-04" db="EMBL/GenBank/DDBJ databases">
        <title>The Genome Sequence of Parabacteroides gordonii DSM 23371.</title>
        <authorList>
            <consortium name="The Broad Institute Genomics Platform"/>
            <person name="Earl A."/>
            <person name="Ward D."/>
            <person name="Feldgarden M."/>
            <person name="Gevers D."/>
            <person name="Martens E."/>
            <person name="Sakamoto M."/>
            <person name="Benno Y."/>
            <person name="Suzuki N."/>
            <person name="Matsunaga N."/>
            <person name="Koshihara K."/>
            <person name="Seki M."/>
            <person name="Komiya H."/>
            <person name="Walker B."/>
            <person name="Young S."/>
            <person name="Zeng Q."/>
            <person name="Gargeya S."/>
            <person name="Fitzgerald M."/>
            <person name="Haas B."/>
            <person name="Abouelleil A."/>
            <person name="Allen A.W."/>
            <person name="Alvarado L."/>
            <person name="Arachchi H.M."/>
            <person name="Berlin A.M."/>
            <person name="Chapman S.B."/>
            <person name="Gainer-Dewar J."/>
            <person name="Goldberg J."/>
            <person name="Griggs A."/>
            <person name="Gujja S."/>
            <person name="Hansen M."/>
            <person name="Howarth C."/>
            <person name="Imamovic A."/>
            <person name="Ireland A."/>
            <person name="Larimer J."/>
            <person name="McCowan C."/>
            <person name="Murphy C."/>
            <person name="Pearson M."/>
            <person name="Poon T.W."/>
            <person name="Priest M."/>
            <person name="Roberts A."/>
            <person name="Saif S."/>
            <person name="Shea T."/>
            <person name="Sisk P."/>
            <person name="Sykes S."/>
            <person name="Wortman J."/>
            <person name="Nusbaum C."/>
            <person name="Birren B."/>
        </authorList>
    </citation>
    <scope>NUCLEOTIDE SEQUENCE [LARGE SCALE GENOMIC DNA]</scope>
    <source>
        <strain evidence="6 7">MS-1</strain>
    </source>
</reference>
<evidence type="ECO:0000256" key="4">
    <source>
        <dbReference type="ARBA" id="ARBA00023284"/>
    </source>
</evidence>
<evidence type="ECO:0000256" key="2">
    <source>
        <dbReference type="ARBA" id="ARBA00022748"/>
    </source>
</evidence>
<dbReference type="Proteomes" id="UP000033035">
    <property type="component" value="Unassembled WGS sequence"/>
</dbReference>
<gene>
    <name evidence="6" type="ORF">HMPREF1536_02489</name>
</gene>
<dbReference type="AlphaFoldDB" id="A0A0F5JAZ9"/>
<evidence type="ECO:0000259" key="5">
    <source>
        <dbReference type="PROSITE" id="PS51352"/>
    </source>
</evidence>
<dbReference type="GO" id="GO:0017004">
    <property type="term" value="P:cytochrome complex assembly"/>
    <property type="evidence" value="ECO:0007669"/>
    <property type="project" value="UniProtKB-KW"/>
</dbReference>
<dbReference type="InterPro" id="IPR036249">
    <property type="entry name" value="Thioredoxin-like_sf"/>
</dbReference>
<dbReference type="Gene3D" id="3.40.30.10">
    <property type="entry name" value="Glutaredoxin"/>
    <property type="match status" value="1"/>
</dbReference>
<protein>
    <recommendedName>
        <fullName evidence="5">Thioredoxin domain-containing protein</fullName>
    </recommendedName>
</protein>
<sequence length="646" mass="72893">MKQTITSLIVFFCCTMLQAKERIVELPAFNAWSSTSIEVQKIVLNDTATIVYIDAFYRPNNWIKIAKDSYLQADGKQYKILSGIGMELDKEIWMPESGTYSFQMIFPPLPENTATVDFSEGDFEGSFSIWGIHLDGKPAYSPLAGKKNPKEAPVLETPELKTGIATLKGHIAGFIPEMKLQGATWTYNPVTGDVDENKIIVDKNGDFTLEIPLNHISVVNVSASFMQVPVYLKPGETTSVEINFPEICRAQSKLQKDKPSLGEKYYFSGALAALNNEACNSPLRYLPVNINSQEEYEQMFKDVAGMNIDQYKQYWLDRREKGIKELDKYPEISDAYRKILLINADIETSTQLMGYYVLEYAYRRANNIPRDSAAVGFVQPVITAGYYDFIPRLVPNDPIGLYASNYSYILRSLQYANISGQPTPEGAKEAPDNTADLAKLMGTDKGILFDLIASQKLARPIQEFKPLTDEELAQAGKISPVIKEVLTTMNDKLKQTIEENKKKSGYTVDRVNIADIPAEELFNAITTPYRGKVVFVDFWATWCGPCRMAMEQSEPVKKEFEGKEVVFLYLAAENSPKGAWEQMIPDIKGDHYRVTSDQWDYWGKKFGIQGVPSYMVLAKDGTPVHFQVGFMGVNRMKEMIEEQLKK</sequence>
<evidence type="ECO:0000256" key="3">
    <source>
        <dbReference type="ARBA" id="ARBA00023157"/>
    </source>
</evidence>
<evidence type="ECO:0000256" key="1">
    <source>
        <dbReference type="ARBA" id="ARBA00004196"/>
    </source>
</evidence>
<organism evidence="6 7">
    <name type="scientific">Parabacteroides gordonii MS-1 = DSM 23371</name>
    <dbReference type="NCBI Taxonomy" id="1203610"/>
    <lineage>
        <taxon>Bacteria</taxon>
        <taxon>Pseudomonadati</taxon>
        <taxon>Bacteroidota</taxon>
        <taxon>Bacteroidia</taxon>
        <taxon>Bacteroidales</taxon>
        <taxon>Tannerellaceae</taxon>
        <taxon>Parabacteroides</taxon>
    </lineage>
</organism>
<dbReference type="STRING" id="1203610.HMPREF1536_02489"/>
<dbReference type="PATRIC" id="fig|1203610.3.peg.2555"/>
<dbReference type="RefSeq" id="WP_028729918.1">
    <property type="nucleotide sequence ID" value="NZ_KE386764.1"/>
</dbReference>
<keyword evidence="4" id="KW-0676">Redox-active center</keyword>
<dbReference type="HOGENOM" id="CLU_017885_0_0_10"/>
<keyword evidence="2" id="KW-0201">Cytochrome c-type biogenesis</keyword>